<evidence type="ECO:0000313" key="3">
    <source>
        <dbReference type="Proteomes" id="UP000252355"/>
    </source>
</evidence>
<dbReference type="PANTHER" id="PTHR30272">
    <property type="entry name" value="3-HYDROXYACYL-[ACYL-CARRIER-PROTEIN] DEHYDRATASE"/>
    <property type="match status" value="1"/>
</dbReference>
<evidence type="ECO:0000256" key="1">
    <source>
        <dbReference type="ARBA" id="ARBA00023239"/>
    </source>
</evidence>
<sequence length="153" mass="17465">MRFFLIDRITRWDVGKTAEARKNVALSEDFFDDHFPRRPVMPGVLIIEGMAQLAGLLLEASLRAQFQREAKAILTILDKVKFRDMVKPGDTLIYTTDVLSLNEVSGKAAVRATREGRLIAATEMIFSFRTVDDPTLERRRQVLLDLWRGTPDD</sequence>
<keyword evidence="1" id="KW-0456">Lyase</keyword>
<dbReference type="Gene3D" id="3.10.129.10">
    <property type="entry name" value="Hotdog Thioesterase"/>
    <property type="match status" value="1"/>
</dbReference>
<proteinExistence type="predicted"/>
<dbReference type="PANTHER" id="PTHR30272:SF1">
    <property type="entry name" value="3-HYDROXYACYL-[ACYL-CARRIER-PROTEIN] DEHYDRATASE"/>
    <property type="match status" value="1"/>
</dbReference>
<dbReference type="EMBL" id="QOQW01000003">
    <property type="protein sequence ID" value="RCK81133.1"/>
    <property type="molecule type" value="Genomic_DNA"/>
</dbReference>
<dbReference type="Pfam" id="PF07977">
    <property type="entry name" value="FabA"/>
    <property type="match status" value="1"/>
</dbReference>
<dbReference type="AlphaFoldDB" id="A0A367ZSL2"/>
<name>A0A367ZSL2_9BACT</name>
<accession>A0A367ZSL2</accession>
<dbReference type="GO" id="GO:0016829">
    <property type="term" value="F:lyase activity"/>
    <property type="evidence" value="ECO:0007669"/>
    <property type="project" value="UniProtKB-KW"/>
</dbReference>
<dbReference type="CDD" id="cd01288">
    <property type="entry name" value="FabZ"/>
    <property type="match status" value="1"/>
</dbReference>
<organism evidence="2 3">
    <name type="scientific">Candidatus Ozemobacter sibiricus</name>
    <dbReference type="NCBI Taxonomy" id="2268124"/>
    <lineage>
        <taxon>Bacteria</taxon>
        <taxon>Candidatus Ozemobacteria</taxon>
        <taxon>Candidatus Ozemobacterales</taxon>
        <taxon>Candidatus Ozemobacteraceae</taxon>
        <taxon>Candidatus Ozemobacter</taxon>
    </lineage>
</organism>
<dbReference type="SUPFAM" id="SSF54637">
    <property type="entry name" value="Thioesterase/thiol ester dehydrase-isomerase"/>
    <property type="match status" value="1"/>
</dbReference>
<dbReference type="Proteomes" id="UP000252355">
    <property type="component" value="Unassembled WGS sequence"/>
</dbReference>
<evidence type="ECO:0000313" key="2">
    <source>
        <dbReference type="EMBL" id="RCK81133.1"/>
    </source>
</evidence>
<reference evidence="2 3" key="1">
    <citation type="submission" date="2018-05" db="EMBL/GenBank/DDBJ databases">
        <title>A metagenomic window into the 2 km-deep terrestrial subsurface aquifer revealed taxonomically and functionally diverse microbial community comprising novel uncultured bacterial lineages.</title>
        <authorList>
            <person name="Kadnikov V.V."/>
            <person name="Mardanov A.V."/>
            <person name="Beletsky A.V."/>
            <person name="Banks D."/>
            <person name="Pimenov N.V."/>
            <person name="Frank Y.A."/>
            <person name="Karnachuk O.V."/>
            <person name="Ravin N.V."/>
        </authorList>
    </citation>
    <scope>NUCLEOTIDE SEQUENCE [LARGE SCALE GENOMIC DNA]</scope>
    <source>
        <strain evidence="2">BY5</strain>
    </source>
</reference>
<protein>
    <submittedName>
        <fullName evidence="2">3-hydroxyacyl-[acyl-carrier-protein] dehydratase, FabZ form</fullName>
    </submittedName>
</protein>
<comment type="caution">
    <text evidence="2">The sequence shown here is derived from an EMBL/GenBank/DDBJ whole genome shotgun (WGS) entry which is preliminary data.</text>
</comment>
<dbReference type="InterPro" id="IPR029069">
    <property type="entry name" value="HotDog_dom_sf"/>
</dbReference>
<gene>
    <name evidence="2" type="ORF">OZSIB_2510</name>
</gene>
<dbReference type="InterPro" id="IPR013114">
    <property type="entry name" value="FabA_FabZ"/>
</dbReference>